<protein>
    <submittedName>
        <fullName evidence="1">Uncharacterized protein</fullName>
    </submittedName>
</protein>
<dbReference type="Proteomes" id="UP000253977">
    <property type="component" value="Unassembled WGS sequence"/>
</dbReference>
<sequence>MPVPILEDIVRQHAEEAAHLWCVYDFHLLNPDDNPDMDEERLSRLIERLDAHLDGVRVAGEGGVTIAQERYDDFPEAGELFVLRMLQPGARHLTVRDLDLDAVRRYLAAHLPADA</sequence>
<proteinExistence type="predicted"/>
<evidence type="ECO:0000313" key="2">
    <source>
        <dbReference type="Proteomes" id="UP000253977"/>
    </source>
</evidence>
<accession>A0A369TJM4</accession>
<organism evidence="1 2">
    <name type="scientific">Thalassococcus profundi</name>
    <dbReference type="NCBI Taxonomy" id="2282382"/>
    <lineage>
        <taxon>Bacteria</taxon>
        <taxon>Pseudomonadati</taxon>
        <taxon>Pseudomonadota</taxon>
        <taxon>Alphaproteobacteria</taxon>
        <taxon>Rhodobacterales</taxon>
        <taxon>Roseobacteraceae</taxon>
        <taxon>Thalassococcus</taxon>
    </lineage>
</organism>
<gene>
    <name evidence="1" type="ORF">DU478_20740</name>
</gene>
<dbReference type="AlphaFoldDB" id="A0A369TJM4"/>
<dbReference type="OrthoDB" id="8089803at2"/>
<comment type="caution">
    <text evidence="1">The sequence shown here is derived from an EMBL/GenBank/DDBJ whole genome shotgun (WGS) entry which is preliminary data.</text>
</comment>
<keyword evidence="2" id="KW-1185">Reference proteome</keyword>
<evidence type="ECO:0000313" key="1">
    <source>
        <dbReference type="EMBL" id="RDD64337.1"/>
    </source>
</evidence>
<dbReference type="EMBL" id="QPMK01000024">
    <property type="protein sequence ID" value="RDD64337.1"/>
    <property type="molecule type" value="Genomic_DNA"/>
</dbReference>
<reference evidence="1 2" key="1">
    <citation type="submission" date="2018-07" db="EMBL/GenBank/DDBJ databases">
        <title>Thalassococcus profundi sp. nov., a marine bacterium isolated from deep seawater of Okinawa Trough.</title>
        <authorList>
            <person name="Yu M."/>
        </authorList>
    </citation>
    <scope>NUCLEOTIDE SEQUENCE [LARGE SCALE GENOMIC DNA]</scope>
    <source>
        <strain evidence="1 2">WRAS1</strain>
    </source>
</reference>
<name>A0A369TJM4_9RHOB</name>
<dbReference type="RefSeq" id="WP_114512780.1">
    <property type="nucleotide sequence ID" value="NZ_QPMK01000024.1"/>
</dbReference>